<evidence type="ECO:0000313" key="1">
    <source>
        <dbReference type="EMBL" id="KKK47346.1"/>
    </source>
</evidence>
<reference evidence="1" key="1">
    <citation type="journal article" date="2015" name="Nature">
        <title>Complex archaea that bridge the gap between prokaryotes and eukaryotes.</title>
        <authorList>
            <person name="Spang A."/>
            <person name="Saw J.H."/>
            <person name="Jorgensen S.L."/>
            <person name="Zaremba-Niedzwiedzka K."/>
            <person name="Martijn J."/>
            <person name="Lind A.E."/>
            <person name="van Eijk R."/>
            <person name="Schleper C."/>
            <person name="Guy L."/>
            <person name="Ettema T.J."/>
        </authorList>
    </citation>
    <scope>NUCLEOTIDE SEQUENCE</scope>
</reference>
<comment type="caution">
    <text evidence="1">The sequence shown here is derived from an EMBL/GenBank/DDBJ whole genome shotgun (WGS) entry which is preliminary data.</text>
</comment>
<accession>A0A0F8YH33</accession>
<name>A0A0F8YH33_9ZZZZ</name>
<gene>
    <name evidence="1" type="ORF">LCGC14_3156130</name>
</gene>
<sequence>MKLTEKQEKDVIDIFSNPNLSKKVKLTFLRFIMNNNLEILIAKIEERRRLED</sequence>
<dbReference type="EMBL" id="LAZR01069623">
    <property type="protein sequence ID" value="KKK47346.1"/>
    <property type="molecule type" value="Genomic_DNA"/>
</dbReference>
<organism evidence="1">
    <name type="scientific">marine sediment metagenome</name>
    <dbReference type="NCBI Taxonomy" id="412755"/>
    <lineage>
        <taxon>unclassified sequences</taxon>
        <taxon>metagenomes</taxon>
        <taxon>ecological metagenomes</taxon>
    </lineage>
</organism>
<protein>
    <submittedName>
        <fullName evidence="1">Uncharacterized protein</fullName>
    </submittedName>
</protein>
<dbReference type="AlphaFoldDB" id="A0A0F8YH33"/>
<proteinExistence type="predicted"/>